<evidence type="ECO:0000256" key="1">
    <source>
        <dbReference type="ARBA" id="ARBA00001973"/>
    </source>
</evidence>
<dbReference type="InterPro" id="IPR049892">
    <property type="entry name" value="AA9"/>
</dbReference>
<dbReference type="Proteomes" id="UP001610563">
    <property type="component" value="Unassembled WGS sequence"/>
</dbReference>
<feature type="signal peptide" evidence="6">
    <location>
        <begin position="1"/>
        <end position="19"/>
    </location>
</feature>
<dbReference type="Pfam" id="PF03443">
    <property type="entry name" value="AA9"/>
    <property type="match status" value="1"/>
</dbReference>
<proteinExistence type="predicted"/>
<feature type="compositionally biased region" description="Low complexity" evidence="5">
    <location>
        <begin position="248"/>
        <end position="301"/>
    </location>
</feature>
<feature type="compositionally biased region" description="Polar residues" evidence="5">
    <location>
        <begin position="340"/>
        <end position="384"/>
    </location>
</feature>
<protein>
    <submittedName>
        <fullName evidence="8">Glycosyl hydrolase family 61-domain-containing protein</fullName>
    </submittedName>
</protein>
<feature type="compositionally biased region" description="Basic residues" evidence="5">
    <location>
        <begin position="394"/>
        <end position="424"/>
    </location>
</feature>
<reference evidence="8 9" key="1">
    <citation type="submission" date="2024-07" db="EMBL/GenBank/DDBJ databases">
        <title>Section-level genome sequencing and comparative genomics of Aspergillus sections Usti and Cavernicolus.</title>
        <authorList>
            <consortium name="Lawrence Berkeley National Laboratory"/>
            <person name="Nybo J.L."/>
            <person name="Vesth T.C."/>
            <person name="Theobald S."/>
            <person name="Frisvad J.C."/>
            <person name="Larsen T.O."/>
            <person name="Kjaerboelling I."/>
            <person name="Rothschild-Mancinelli K."/>
            <person name="Lyhne E.K."/>
            <person name="Kogle M.E."/>
            <person name="Barry K."/>
            <person name="Clum A."/>
            <person name="Na H."/>
            <person name="Ledsgaard L."/>
            <person name="Lin J."/>
            <person name="Lipzen A."/>
            <person name="Kuo A."/>
            <person name="Riley R."/>
            <person name="Mondo S."/>
            <person name="Labutti K."/>
            <person name="Haridas S."/>
            <person name="Pangalinan J."/>
            <person name="Salamov A.A."/>
            <person name="Simmons B.A."/>
            <person name="Magnuson J.K."/>
            <person name="Chen J."/>
            <person name="Drula E."/>
            <person name="Henrissat B."/>
            <person name="Wiebenga A."/>
            <person name="Lubbers R.J."/>
            <person name="Gomes A.C."/>
            <person name="Makela M.R."/>
            <person name="Stajich J."/>
            <person name="Grigoriev I.V."/>
            <person name="Mortensen U.H."/>
            <person name="De Vries R.P."/>
            <person name="Baker S.E."/>
            <person name="Andersen M.R."/>
        </authorList>
    </citation>
    <scope>NUCLEOTIDE SEQUENCE [LARGE SCALE GENOMIC DNA]</scope>
    <source>
        <strain evidence="8 9">CBS 209.92</strain>
    </source>
</reference>
<evidence type="ECO:0000256" key="4">
    <source>
        <dbReference type="ARBA" id="ARBA00023157"/>
    </source>
</evidence>
<dbReference type="Gene3D" id="2.70.50.70">
    <property type="match status" value="1"/>
</dbReference>
<accession>A0ABR4GAF8</accession>
<feature type="compositionally biased region" description="Low complexity" evidence="5">
    <location>
        <begin position="319"/>
        <end position="339"/>
    </location>
</feature>
<dbReference type="GO" id="GO:0016787">
    <property type="term" value="F:hydrolase activity"/>
    <property type="evidence" value="ECO:0007669"/>
    <property type="project" value="UniProtKB-KW"/>
</dbReference>
<sequence>MSSILRLTAILGSAVSVLGHGYVTSIDVDGTTYGGYLIDTYYYESNPPDIIAWSTTATDTGYVAPTAYDDPDIICHRGAEPGALSAEIAPGGSVTLYWSTWPTDHHGPVITYLAECDGDCASVDKTTLEFFKIDEGGLIDNSAVPGTWASDELIADNFSRTITIPSDIKSGNYVLRHEIIALHGAGTLDAAQNYPQCINLKVTGDGTATPAGTLGTELYKDTDAGILVNIWNALSSYEIPGPALYTAGSSDTATASSSSSSASVSTAPTASAASTSTTTSSSSTSSSTAEATTTTTATLTTPDTNEHVATSTQSPAPVPTTTGTTEQTTTAPESESPTSVASQPSSVQTDPPTTSQSAIPPPTETGTQGSASGTESSAPTSTPCAGTGDDNTHGRGHHGSGRRKGGKKPGFRGGRRRHARDLAF</sequence>
<dbReference type="PANTHER" id="PTHR33353">
    <property type="entry name" value="PUTATIVE (AFU_ORTHOLOGUE AFUA_1G12560)-RELATED"/>
    <property type="match status" value="1"/>
</dbReference>
<comment type="caution">
    <text evidence="8">The sequence shown here is derived from an EMBL/GenBank/DDBJ whole genome shotgun (WGS) entry which is preliminary data.</text>
</comment>
<feature type="region of interest" description="Disordered" evidence="5">
    <location>
        <begin position="248"/>
        <end position="424"/>
    </location>
</feature>
<evidence type="ECO:0000256" key="6">
    <source>
        <dbReference type="SAM" id="SignalP"/>
    </source>
</evidence>
<name>A0ABR4GAF8_9EURO</name>
<evidence type="ECO:0000256" key="2">
    <source>
        <dbReference type="ARBA" id="ARBA00004613"/>
    </source>
</evidence>
<feature type="chain" id="PRO_5047208451" evidence="6">
    <location>
        <begin position="20"/>
        <end position="424"/>
    </location>
</feature>
<keyword evidence="4" id="KW-1015">Disulfide bond</keyword>
<organism evidence="8 9">
    <name type="scientific">Aspergillus keveii</name>
    <dbReference type="NCBI Taxonomy" id="714993"/>
    <lineage>
        <taxon>Eukaryota</taxon>
        <taxon>Fungi</taxon>
        <taxon>Dikarya</taxon>
        <taxon>Ascomycota</taxon>
        <taxon>Pezizomycotina</taxon>
        <taxon>Eurotiomycetes</taxon>
        <taxon>Eurotiomycetidae</taxon>
        <taxon>Eurotiales</taxon>
        <taxon>Aspergillaceae</taxon>
        <taxon>Aspergillus</taxon>
        <taxon>Aspergillus subgen. Nidulantes</taxon>
    </lineage>
</organism>
<evidence type="ECO:0000256" key="3">
    <source>
        <dbReference type="ARBA" id="ARBA00022525"/>
    </source>
</evidence>
<evidence type="ECO:0000259" key="7">
    <source>
        <dbReference type="Pfam" id="PF03443"/>
    </source>
</evidence>
<dbReference type="InterPro" id="IPR005103">
    <property type="entry name" value="AA9_LPMO"/>
</dbReference>
<gene>
    <name evidence="8" type="ORF">BJX66DRAFT_336904</name>
</gene>
<feature type="domain" description="Auxiliary Activity family 9 catalytic" evidence="7">
    <location>
        <begin position="20"/>
        <end position="235"/>
    </location>
</feature>
<dbReference type="CDD" id="cd21175">
    <property type="entry name" value="LPMO_AA9"/>
    <property type="match status" value="1"/>
</dbReference>
<comment type="cofactor">
    <cofactor evidence="1">
        <name>Cu(2+)</name>
        <dbReference type="ChEBI" id="CHEBI:29036"/>
    </cofactor>
</comment>
<keyword evidence="3" id="KW-0964">Secreted</keyword>
<evidence type="ECO:0000313" key="8">
    <source>
        <dbReference type="EMBL" id="KAL2795570.1"/>
    </source>
</evidence>
<keyword evidence="9" id="KW-1185">Reference proteome</keyword>
<evidence type="ECO:0000313" key="9">
    <source>
        <dbReference type="Proteomes" id="UP001610563"/>
    </source>
</evidence>
<keyword evidence="8" id="KW-0378">Hydrolase</keyword>
<dbReference type="PANTHER" id="PTHR33353:SF34">
    <property type="entry name" value="ENDO-BETA-1,4-GLUCANASE D"/>
    <property type="match status" value="1"/>
</dbReference>
<dbReference type="EMBL" id="JBFTWV010000034">
    <property type="protein sequence ID" value="KAL2795570.1"/>
    <property type="molecule type" value="Genomic_DNA"/>
</dbReference>
<evidence type="ECO:0000256" key="5">
    <source>
        <dbReference type="SAM" id="MobiDB-lite"/>
    </source>
</evidence>
<comment type="subcellular location">
    <subcellularLocation>
        <location evidence="2">Secreted</location>
    </subcellularLocation>
</comment>
<keyword evidence="6" id="KW-0732">Signal</keyword>